<dbReference type="Proteomes" id="UP000769157">
    <property type="component" value="Unassembled WGS sequence"/>
</dbReference>
<evidence type="ECO:0000313" key="2">
    <source>
        <dbReference type="Proteomes" id="UP000769157"/>
    </source>
</evidence>
<accession>A0A9P8NWL7</accession>
<dbReference type="AlphaFoldDB" id="A0A9P8NWL7"/>
<gene>
    <name evidence="1" type="ORF">OGAPHI_006478</name>
</gene>
<reference evidence="1" key="1">
    <citation type="journal article" date="2021" name="Open Biol.">
        <title>Shared evolutionary footprints suggest mitochondrial oxidative damage underlies multiple complex I losses in fungi.</title>
        <authorList>
            <person name="Schikora-Tamarit M.A."/>
            <person name="Marcet-Houben M."/>
            <person name="Nosek J."/>
            <person name="Gabaldon T."/>
        </authorList>
    </citation>
    <scope>NUCLEOTIDE SEQUENCE</scope>
    <source>
        <strain evidence="1">CBS6075</strain>
    </source>
</reference>
<protein>
    <submittedName>
        <fullName evidence="1">Uncharacterized protein</fullName>
    </submittedName>
</protein>
<dbReference type="RefSeq" id="XP_046058741.1">
    <property type="nucleotide sequence ID" value="XM_046207768.1"/>
</dbReference>
<evidence type="ECO:0000313" key="1">
    <source>
        <dbReference type="EMBL" id="KAH3661628.1"/>
    </source>
</evidence>
<comment type="caution">
    <text evidence="1">The sequence shown here is derived from an EMBL/GenBank/DDBJ whole genome shotgun (WGS) entry which is preliminary data.</text>
</comment>
<name>A0A9P8NWL7_9ASCO</name>
<proteinExistence type="predicted"/>
<sequence>MTTGISDLMINSGLNVPIPEIPIPDFAVPIAAPAQLNTMAAQQPANPKNGAKAGEYSDSACVDLALVSNSGFTYILMLWF</sequence>
<keyword evidence="2" id="KW-1185">Reference proteome</keyword>
<reference evidence="1" key="2">
    <citation type="submission" date="2021-01" db="EMBL/GenBank/DDBJ databases">
        <authorList>
            <person name="Schikora-Tamarit M.A."/>
        </authorList>
    </citation>
    <scope>NUCLEOTIDE SEQUENCE</scope>
    <source>
        <strain evidence="1">CBS6075</strain>
    </source>
</reference>
<dbReference type="EMBL" id="JAEUBE010000439">
    <property type="protein sequence ID" value="KAH3661628.1"/>
    <property type="molecule type" value="Genomic_DNA"/>
</dbReference>
<organism evidence="1 2">
    <name type="scientific">Ogataea philodendri</name>
    <dbReference type="NCBI Taxonomy" id="1378263"/>
    <lineage>
        <taxon>Eukaryota</taxon>
        <taxon>Fungi</taxon>
        <taxon>Dikarya</taxon>
        <taxon>Ascomycota</taxon>
        <taxon>Saccharomycotina</taxon>
        <taxon>Pichiomycetes</taxon>
        <taxon>Pichiales</taxon>
        <taxon>Pichiaceae</taxon>
        <taxon>Ogataea</taxon>
    </lineage>
</organism>
<dbReference type="GeneID" id="70238442"/>